<dbReference type="EMBL" id="JAVRES010000011">
    <property type="protein sequence ID" value="MDT0437422.1"/>
    <property type="molecule type" value="Genomic_DNA"/>
</dbReference>
<proteinExistence type="predicted"/>
<keyword evidence="2" id="KW-1185">Reference proteome</keyword>
<gene>
    <name evidence="1" type="ORF">RM877_22315</name>
</gene>
<protein>
    <submittedName>
        <fullName evidence="1">Uncharacterized protein</fullName>
    </submittedName>
</protein>
<comment type="caution">
    <text evidence="1">The sequence shown here is derived from an EMBL/GenBank/DDBJ whole genome shotgun (WGS) entry which is preliminary data.</text>
</comment>
<evidence type="ECO:0000313" key="1">
    <source>
        <dbReference type="EMBL" id="MDT0437422.1"/>
    </source>
</evidence>
<dbReference type="Proteomes" id="UP001183535">
    <property type="component" value="Unassembled WGS sequence"/>
</dbReference>
<name>A0ABD5EVK5_9ACTN</name>
<reference evidence="2" key="1">
    <citation type="submission" date="2023-07" db="EMBL/GenBank/DDBJ databases">
        <title>30 novel species of actinomycetes from the DSMZ collection.</title>
        <authorList>
            <person name="Nouioui I."/>
        </authorList>
    </citation>
    <scope>NUCLEOTIDE SEQUENCE [LARGE SCALE GENOMIC DNA]</scope>
    <source>
        <strain evidence="2">DSM 41981</strain>
    </source>
</reference>
<accession>A0ABD5EVK5</accession>
<sequence length="288" mass="29967">MNALLERLVDDAGLFPPTALPPADAVRRHRADLAAGHPMHSHRLLVPVSRLAAVRAELRPGDRISVGLIADGAPADDPAARLRDAAAVIADDPRLTLALAEAPVRLFGTGAADAVRAVLDALRATDVPVFLEPATPAGADDLLAALPRTGARVTGAKLRCGGVRADLFPDPGTTARFLTACARAGVPFKATAGLHRAVRHHDPATGFTHHGYLNLLLATATALDRPDPDAVRADLETTQPGALADRIGALPDGRAVRALFVSYGSCSTATPVTEAATVLDPARKDRTR</sequence>
<dbReference type="RefSeq" id="WP_256089762.1">
    <property type="nucleotide sequence ID" value="NZ_JAVRES010000011.1"/>
</dbReference>
<dbReference type="AlphaFoldDB" id="A0ABD5EVK5"/>
<organism evidence="1 2">
    <name type="scientific">Streptomyces doudnae</name>
    <dbReference type="NCBI Taxonomy" id="3075536"/>
    <lineage>
        <taxon>Bacteria</taxon>
        <taxon>Bacillati</taxon>
        <taxon>Actinomycetota</taxon>
        <taxon>Actinomycetes</taxon>
        <taxon>Kitasatosporales</taxon>
        <taxon>Streptomycetaceae</taxon>
        <taxon>Streptomyces</taxon>
    </lineage>
</organism>
<evidence type="ECO:0000313" key="2">
    <source>
        <dbReference type="Proteomes" id="UP001183535"/>
    </source>
</evidence>